<proteinExistence type="predicted"/>
<reference evidence="1 2" key="1">
    <citation type="submission" date="2019-06" db="EMBL/GenBank/DDBJ databases">
        <title>Sequencing the genomes of 1000 actinobacteria strains.</title>
        <authorList>
            <person name="Klenk H.-P."/>
        </authorList>
    </citation>
    <scope>NUCLEOTIDE SEQUENCE [LARGE SCALE GENOMIC DNA]</scope>
    <source>
        <strain evidence="1 2">DSM 45679</strain>
    </source>
</reference>
<gene>
    <name evidence="1" type="ORF">FB471_1874</name>
</gene>
<dbReference type="Proteomes" id="UP000320876">
    <property type="component" value="Unassembled WGS sequence"/>
</dbReference>
<name>A0A542DGF8_AMYCI</name>
<evidence type="ECO:0000313" key="1">
    <source>
        <dbReference type="EMBL" id="TQJ02156.1"/>
    </source>
</evidence>
<accession>A0A542DGF8</accession>
<organism evidence="1 2">
    <name type="scientific">Amycolatopsis cihanbeyliensis</name>
    <dbReference type="NCBI Taxonomy" id="1128664"/>
    <lineage>
        <taxon>Bacteria</taxon>
        <taxon>Bacillati</taxon>
        <taxon>Actinomycetota</taxon>
        <taxon>Actinomycetes</taxon>
        <taxon>Pseudonocardiales</taxon>
        <taxon>Pseudonocardiaceae</taxon>
        <taxon>Amycolatopsis</taxon>
    </lineage>
</organism>
<comment type="caution">
    <text evidence="1">The sequence shown here is derived from an EMBL/GenBank/DDBJ whole genome shotgun (WGS) entry which is preliminary data.</text>
</comment>
<evidence type="ECO:0000313" key="2">
    <source>
        <dbReference type="Proteomes" id="UP000320876"/>
    </source>
</evidence>
<keyword evidence="2" id="KW-1185">Reference proteome</keyword>
<dbReference type="EMBL" id="VFML01000001">
    <property type="protein sequence ID" value="TQJ02156.1"/>
    <property type="molecule type" value="Genomic_DNA"/>
</dbReference>
<protein>
    <submittedName>
        <fullName evidence="1">Uncharacterized protein</fullName>
    </submittedName>
</protein>
<sequence length="60" mass="6570">MSGVSTVTEPETLGELIADCADIPADLCREQRAMPRPRTANPWRVDEACHAQVADLDAYI</sequence>
<dbReference type="AlphaFoldDB" id="A0A542DGF8"/>